<feature type="chain" id="PRO_5039498773" description="SCP domain-containing protein" evidence="2">
    <location>
        <begin position="22"/>
        <end position="386"/>
    </location>
</feature>
<dbReference type="EMBL" id="AP023368">
    <property type="protein sequence ID" value="BCJ97474.1"/>
    <property type="molecule type" value="Genomic_DNA"/>
</dbReference>
<dbReference type="InterPro" id="IPR014044">
    <property type="entry name" value="CAP_dom"/>
</dbReference>
<dbReference type="Gene3D" id="2.60.40.10">
    <property type="entry name" value="Immunoglobulins"/>
    <property type="match status" value="2"/>
</dbReference>
<name>A0A7I8DJE4_9FIRM</name>
<keyword evidence="2" id="KW-0732">Signal</keyword>
<dbReference type="SUPFAM" id="SSF49265">
    <property type="entry name" value="Fibronectin type III"/>
    <property type="match status" value="1"/>
</dbReference>
<evidence type="ECO:0000256" key="2">
    <source>
        <dbReference type="SAM" id="SignalP"/>
    </source>
</evidence>
<dbReference type="PANTHER" id="PTHR31157">
    <property type="entry name" value="SCP DOMAIN-CONTAINING PROTEIN"/>
    <property type="match status" value="1"/>
</dbReference>
<feature type="signal peptide" evidence="2">
    <location>
        <begin position="1"/>
        <end position="21"/>
    </location>
</feature>
<dbReference type="AlphaFoldDB" id="A0A7I8DJE4"/>
<evidence type="ECO:0000313" key="5">
    <source>
        <dbReference type="Proteomes" id="UP000515703"/>
    </source>
</evidence>
<sequence length="386" mass="40880">MKRFFISSVLIATLTIASVFSTDLNSNNAANGSTAYALTATADAAVVNSIKSSTPTLKATVRTAATTTLKAGNVSKANGYYIYRAASYDGAYNYIGKTTNGSYTDKGLSAANSYYYKAKAYKVINGSKYFSKMSEAAGVTPTLSKTSYITAQSSTPGTASVAWTAINGAGKTYVYRSTNANGTYKYVGSSTCTSFTDNSVTAGKTYYYKVRGVNNDNGVQYYGVYSSSASVKIKTSGGTTVSPTPTTKVTPTPSSGSDANKGNSSFANQVLKIVNQERAKAGVSALTISNELVAPANKRAKEIKESFSHTRPNGTAWSTVLKEYNVSVGAAGENIAYGYNTPEAVMNAWMNSEGHRANILSKNYKHIGIGVYELNGTVYCEQLFSD</sequence>
<dbReference type="InterPro" id="IPR013783">
    <property type="entry name" value="Ig-like_fold"/>
</dbReference>
<dbReference type="CDD" id="cd05379">
    <property type="entry name" value="CAP_bacterial"/>
    <property type="match status" value="1"/>
</dbReference>
<reference evidence="4 5" key="1">
    <citation type="submission" date="2020-08" db="EMBL/GenBank/DDBJ databases">
        <title>Draft genome sequencing of an Anaerocolumna strain isolated from anoxic soil subjected to BSD treatment.</title>
        <authorList>
            <person name="Uek A."/>
            <person name="Tonouchi A."/>
        </authorList>
    </citation>
    <scope>NUCLEOTIDE SEQUENCE [LARGE SCALE GENOMIC DNA]</scope>
    <source>
        <strain evidence="4 5">CTTW</strain>
    </source>
</reference>
<keyword evidence="5" id="KW-1185">Reference proteome</keyword>
<dbReference type="InterPro" id="IPR035940">
    <property type="entry name" value="CAP_sf"/>
</dbReference>
<dbReference type="PANTHER" id="PTHR31157:SF1">
    <property type="entry name" value="SCP DOMAIN-CONTAINING PROTEIN"/>
    <property type="match status" value="1"/>
</dbReference>
<dbReference type="RefSeq" id="WP_185257897.1">
    <property type="nucleotide sequence ID" value="NZ_AP023368.1"/>
</dbReference>
<dbReference type="InterPro" id="IPR036116">
    <property type="entry name" value="FN3_sf"/>
</dbReference>
<dbReference type="KEGG" id="acht:bsdcttw_05150"/>
<feature type="domain" description="SCP" evidence="3">
    <location>
        <begin position="272"/>
        <end position="378"/>
    </location>
</feature>
<evidence type="ECO:0000259" key="3">
    <source>
        <dbReference type="Pfam" id="PF00188"/>
    </source>
</evidence>
<evidence type="ECO:0000313" key="4">
    <source>
        <dbReference type="EMBL" id="BCJ97474.1"/>
    </source>
</evidence>
<gene>
    <name evidence="4" type="ORF">bsdcttw_05150</name>
</gene>
<proteinExistence type="predicted"/>
<dbReference type="Proteomes" id="UP000515703">
    <property type="component" value="Chromosome"/>
</dbReference>
<protein>
    <recommendedName>
        <fullName evidence="3">SCP domain-containing protein</fullName>
    </recommendedName>
</protein>
<dbReference type="Pfam" id="PF00188">
    <property type="entry name" value="CAP"/>
    <property type="match status" value="1"/>
</dbReference>
<accession>A0A7I8DJE4</accession>
<feature type="region of interest" description="Disordered" evidence="1">
    <location>
        <begin position="235"/>
        <end position="263"/>
    </location>
</feature>
<reference evidence="4 5" key="2">
    <citation type="submission" date="2020-08" db="EMBL/GenBank/DDBJ databases">
        <authorList>
            <person name="Ueki A."/>
            <person name="Tonouchi A."/>
        </authorList>
    </citation>
    <scope>NUCLEOTIDE SEQUENCE [LARGE SCALE GENOMIC DNA]</scope>
    <source>
        <strain evidence="4 5">CTTW</strain>
    </source>
</reference>
<dbReference type="Gene3D" id="3.40.33.10">
    <property type="entry name" value="CAP"/>
    <property type="match status" value="1"/>
</dbReference>
<evidence type="ECO:0000256" key="1">
    <source>
        <dbReference type="SAM" id="MobiDB-lite"/>
    </source>
</evidence>
<dbReference type="SUPFAM" id="SSF55797">
    <property type="entry name" value="PR-1-like"/>
    <property type="match status" value="1"/>
</dbReference>
<feature type="compositionally biased region" description="Low complexity" evidence="1">
    <location>
        <begin position="235"/>
        <end position="257"/>
    </location>
</feature>
<organism evidence="4 5">
    <name type="scientific">Anaerocolumna chitinilytica</name>
    <dbReference type="NCBI Taxonomy" id="1727145"/>
    <lineage>
        <taxon>Bacteria</taxon>
        <taxon>Bacillati</taxon>
        <taxon>Bacillota</taxon>
        <taxon>Clostridia</taxon>
        <taxon>Lachnospirales</taxon>
        <taxon>Lachnospiraceae</taxon>
        <taxon>Anaerocolumna</taxon>
    </lineage>
</organism>